<dbReference type="RefSeq" id="WP_168137864.1">
    <property type="nucleotide sequence ID" value="NZ_JAAVJR010000003.1"/>
</dbReference>
<protein>
    <submittedName>
        <fullName evidence="3">Peptidase S41</fullName>
    </submittedName>
</protein>
<sequence length="497" mass="55447">MKKLFLPLFLFGIFFTSCSEDEVTKEPEEKVVETPEENLEVEQFIYRGMNDIYLYKSEVPVLADGYFSSNTAKNEFLADFETPEDLFEALQASHDRFSFMTNDYVALTNQLQGGVSKSNGMDYQLHLFSGSENIFGYVRYVVPGTSAEEAGVERGDFFTEIDGQKLNLDNYQDLLGKDTYSLRIAVLEGSTIKDTEEVVELVSVEASENPVLISKVLEVEGNRIGYLMYNSFTPSFDGQLNAAFAELKSQNITHLVLDLRYNSGGNGETAKDLASMITGQFNGEIMMKYQFNEDYQAYYQANYPEYLVQRFNDVVRTGEKINSLNLNEVYVLTTKRSASASEFVINGLNAYIDVVQIGDYTSGKFQGSYTLHDSPNFSLTDENGNTHVNPNHKYAIQPLVLKYANKNGVSDFHDGLAPDITVGEDLANLGVLGDPSETLLKAAIDAITGNLQEAAASTQKRMLSGNFKFVGEGKMFAPGYQKLIIDDLPPMKRAEQK</sequence>
<dbReference type="Pfam" id="PF03572">
    <property type="entry name" value="Peptidase_S41"/>
    <property type="match status" value="1"/>
</dbReference>
<dbReference type="InterPro" id="IPR041489">
    <property type="entry name" value="PDZ_6"/>
</dbReference>
<dbReference type="Gene3D" id="3.30.750.170">
    <property type="match status" value="1"/>
</dbReference>
<dbReference type="EMBL" id="JAAVJR010000003">
    <property type="protein sequence ID" value="NJW52757.1"/>
    <property type="molecule type" value="Genomic_DNA"/>
</dbReference>
<dbReference type="Gene3D" id="2.30.42.10">
    <property type="match status" value="1"/>
</dbReference>
<name>A0ABX1D091_9FLAO</name>
<dbReference type="PANTHER" id="PTHR32060:SF30">
    <property type="entry name" value="CARBOXY-TERMINAL PROCESSING PROTEASE CTPA"/>
    <property type="match status" value="1"/>
</dbReference>
<keyword evidence="1" id="KW-0732">Signal</keyword>
<dbReference type="InterPro" id="IPR041613">
    <property type="entry name" value="Pept_S41_N"/>
</dbReference>
<dbReference type="CDD" id="cd07561">
    <property type="entry name" value="Peptidase_S41_CPP_like"/>
    <property type="match status" value="1"/>
</dbReference>
<organism evidence="3 4">
    <name type="scientific">Salinimicrobium oceani</name>
    <dbReference type="NCBI Taxonomy" id="2722702"/>
    <lineage>
        <taxon>Bacteria</taxon>
        <taxon>Pseudomonadati</taxon>
        <taxon>Bacteroidota</taxon>
        <taxon>Flavobacteriia</taxon>
        <taxon>Flavobacteriales</taxon>
        <taxon>Flavobacteriaceae</taxon>
        <taxon>Salinimicrobium</taxon>
    </lineage>
</organism>
<reference evidence="3 4" key="1">
    <citation type="submission" date="2020-03" db="EMBL/GenBank/DDBJ databases">
        <title>Salinimicrobium sp. nov, isolated from SCS.</title>
        <authorList>
            <person name="Cao W.R."/>
        </authorList>
    </citation>
    <scope>NUCLEOTIDE SEQUENCE [LARGE SCALE GENOMIC DNA]</scope>
    <source>
        <strain evidence="4">J15B91</strain>
    </source>
</reference>
<evidence type="ECO:0000313" key="3">
    <source>
        <dbReference type="EMBL" id="NJW52757.1"/>
    </source>
</evidence>
<dbReference type="PANTHER" id="PTHR32060">
    <property type="entry name" value="TAIL-SPECIFIC PROTEASE"/>
    <property type="match status" value="1"/>
</dbReference>
<feature type="domain" description="Tail specific protease" evidence="2">
    <location>
        <begin position="194"/>
        <end position="423"/>
    </location>
</feature>
<comment type="caution">
    <text evidence="3">The sequence shown here is derived from an EMBL/GenBank/DDBJ whole genome shotgun (WGS) entry which is preliminary data.</text>
</comment>
<dbReference type="InterPro" id="IPR029045">
    <property type="entry name" value="ClpP/crotonase-like_dom_sf"/>
</dbReference>
<dbReference type="Pfam" id="PF18294">
    <property type="entry name" value="Pept_S41_N"/>
    <property type="match status" value="1"/>
</dbReference>
<dbReference type="InterPro" id="IPR005151">
    <property type="entry name" value="Tail-specific_protease"/>
</dbReference>
<dbReference type="SUPFAM" id="SSF50156">
    <property type="entry name" value="PDZ domain-like"/>
    <property type="match status" value="1"/>
</dbReference>
<dbReference type="Proteomes" id="UP000703674">
    <property type="component" value="Unassembled WGS sequence"/>
</dbReference>
<evidence type="ECO:0000256" key="1">
    <source>
        <dbReference type="SAM" id="SignalP"/>
    </source>
</evidence>
<evidence type="ECO:0000259" key="2">
    <source>
        <dbReference type="SMART" id="SM00245"/>
    </source>
</evidence>
<dbReference type="SUPFAM" id="SSF52096">
    <property type="entry name" value="ClpP/crotonase"/>
    <property type="match status" value="1"/>
</dbReference>
<gene>
    <name evidence="3" type="ORF">HC175_07465</name>
</gene>
<feature type="signal peptide" evidence="1">
    <location>
        <begin position="1"/>
        <end position="19"/>
    </location>
</feature>
<dbReference type="Gene3D" id="3.90.226.10">
    <property type="entry name" value="2-enoyl-CoA Hydratase, Chain A, domain 1"/>
    <property type="match status" value="1"/>
</dbReference>
<dbReference type="Pfam" id="PF17820">
    <property type="entry name" value="PDZ_6"/>
    <property type="match status" value="1"/>
</dbReference>
<dbReference type="SMART" id="SM00245">
    <property type="entry name" value="TSPc"/>
    <property type="match status" value="1"/>
</dbReference>
<keyword evidence="4" id="KW-1185">Reference proteome</keyword>
<dbReference type="InterPro" id="IPR036034">
    <property type="entry name" value="PDZ_sf"/>
</dbReference>
<proteinExistence type="predicted"/>
<accession>A0ABX1D091</accession>
<evidence type="ECO:0000313" key="4">
    <source>
        <dbReference type="Proteomes" id="UP000703674"/>
    </source>
</evidence>
<feature type="chain" id="PRO_5047072167" evidence="1">
    <location>
        <begin position="20"/>
        <end position="497"/>
    </location>
</feature>
<dbReference type="PROSITE" id="PS51257">
    <property type="entry name" value="PROKAR_LIPOPROTEIN"/>
    <property type="match status" value="1"/>
</dbReference>